<dbReference type="Proteomes" id="UP000095280">
    <property type="component" value="Unplaced"/>
</dbReference>
<accession>A0A1I8IK51</accession>
<dbReference type="GO" id="GO:0016020">
    <property type="term" value="C:membrane"/>
    <property type="evidence" value="ECO:0007669"/>
    <property type="project" value="InterPro"/>
</dbReference>
<keyword evidence="2" id="KW-0472">Membrane</keyword>
<protein>
    <submittedName>
        <fullName evidence="4">Neural proliferation differentiation and control protein 1</fullName>
    </submittedName>
</protein>
<name>A0A1I8IK51_9PLAT</name>
<feature type="transmembrane region" description="Helical" evidence="2">
    <location>
        <begin position="259"/>
        <end position="284"/>
    </location>
</feature>
<dbReference type="Pfam" id="PF06809">
    <property type="entry name" value="NPDC1"/>
    <property type="match status" value="1"/>
</dbReference>
<dbReference type="InterPro" id="IPR009635">
    <property type="entry name" value="NPDC1"/>
</dbReference>
<feature type="compositionally biased region" description="Acidic residues" evidence="1">
    <location>
        <begin position="352"/>
        <end position="362"/>
    </location>
</feature>
<evidence type="ECO:0000313" key="4">
    <source>
        <dbReference type="WBParaSite" id="maker-uti_cns_0013287-snap-gene-0.2-mRNA-1"/>
    </source>
</evidence>
<feature type="region of interest" description="Disordered" evidence="1">
    <location>
        <begin position="330"/>
        <end position="400"/>
    </location>
</feature>
<dbReference type="WBParaSite" id="maker-uti_cns_0013287-snap-gene-0.2-mRNA-1">
    <property type="protein sequence ID" value="maker-uti_cns_0013287-snap-gene-0.2-mRNA-1"/>
    <property type="gene ID" value="maker-uti_cns_0013287-snap-gene-0.2"/>
</dbReference>
<keyword evidence="2" id="KW-0812">Transmembrane</keyword>
<feature type="compositionally biased region" description="Basic and acidic residues" evidence="1">
    <location>
        <begin position="377"/>
        <end position="388"/>
    </location>
</feature>
<evidence type="ECO:0000256" key="2">
    <source>
        <dbReference type="SAM" id="Phobius"/>
    </source>
</evidence>
<feature type="compositionally biased region" description="Low complexity" evidence="1">
    <location>
        <begin position="390"/>
        <end position="400"/>
    </location>
</feature>
<reference evidence="4" key="1">
    <citation type="submission" date="2016-11" db="UniProtKB">
        <authorList>
            <consortium name="WormBaseParasite"/>
        </authorList>
    </citation>
    <scope>IDENTIFICATION</scope>
</reference>
<proteinExistence type="predicted"/>
<evidence type="ECO:0000256" key="1">
    <source>
        <dbReference type="SAM" id="MobiDB-lite"/>
    </source>
</evidence>
<sequence length="400" mass="42962">MHQIGELHAGSLSEPKPVGRQPGAAVARLGNSATHAAASVGIKFGRFSQTWTHSKLLDSADCRGLTAPAGHCPAAPMVLLTKQLEQLANPFDSKYQLSKVKDHGNFLSDCPILSACQALHRFVISCDAVSTLIGCGTCLEGYHSSPTPTKESRQDQHLTTCIQFRKVLSNLSLVVLLLLLVNASSPSESAAASLRLNEDSLVDQLSARSNANTDSANPVGDPDSSLKLSARADPAGSNGTDGLGPDDVPIRRHPGNGDFVFYIIVGTTTGLGLLLIIICAVCWFKYNAVTKQADDEFVNSEFTSQQHKNSSGHPGDGKLALSAQMYHYQHQKQQMMAQEKSNDQSKQGGSDVDSDLENEDADFTVYECPGLAPTGEMEVRNPLFKEELDQQQQQQSQAAN</sequence>
<dbReference type="PANTHER" id="PTHR23352">
    <property type="entry name" value="NEURAL PROLIFERATION DIFFERENTIATION AND CONTROL PROTEIN-1 NPDC-1 PROTEIN"/>
    <property type="match status" value="1"/>
</dbReference>
<evidence type="ECO:0000313" key="3">
    <source>
        <dbReference type="Proteomes" id="UP000095280"/>
    </source>
</evidence>
<dbReference type="AlphaFoldDB" id="A0A1I8IK51"/>
<keyword evidence="3" id="KW-1185">Reference proteome</keyword>
<organism evidence="3 4">
    <name type="scientific">Macrostomum lignano</name>
    <dbReference type="NCBI Taxonomy" id="282301"/>
    <lineage>
        <taxon>Eukaryota</taxon>
        <taxon>Metazoa</taxon>
        <taxon>Spiralia</taxon>
        <taxon>Lophotrochozoa</taxon>
        <taxon>Platyhelminthes</taxon>
        <taxon>Rhabditophora</taxon>
        <taxon>Macrostomorpha</taxon>
        <taxon>Macrostomida</taxon>
        <taxon>Macrostomidae</taxon>
        <taxon>Macrostomum</taxon>
    </lineage>
</organism>
<keyword evidence="2" id="KW-1133">Transmembrane helix</keyword>
<dbReference type="PANTHER" id="PTHR23352:SF2">
    <property type="entry name" value="NEURAL PROLIFERATION DIFFERENTIATION AND CONTROL PROTEIN 1"/>
    <property type="match status" value="1"/>
</dbReference>
<feature type="region of interest" description="Disordered" evidence="1">
    <location>
        <begin position="210"/>
        <end position="250"/>
    </location>
</feature>
<feature type="region of interest" description="Disordered" evidence="1">
    <location>
        <begin position="1"/>
        <end position="23"/>
    </location>
</feature>